<protein>
    <submittedName>
        <fullName evidence="1">Uncharacterized protein</fullName>
    </submittedName>
</protein>
<dbReference type="Proteomes" id="UP000004986">
    <property type="component" value="Unassembled WGS sequence"/>
</dbReference>
<sequence length="120" mass="13406">YLERTTEHALGQGKVRRSQRLAHLGAADPDAIYFNGLRRFYGKTIRRAGLLQEVEVTDPVEAETKVVSHFEVLNTQAVDQHGFDETRRAELAQTLIEGQAKYPVNAFGTQQLELVTQAGP</sequence>
<feature type="non-terminal residue" evidence="1">
    <location>
        <position position="1"/>
    </location>
</feature>
<dbReference type="AlphaFoldDB" id="F3GMB5"/>
<feature type="non-terminal residue" evidence="1">
    <location>
        <position position="120"/>
    </location>
</feature>
<dbReference type="EMBL" id="AEAI01002908">
    <property type="protein sequence ID" value="EGH48218.1"/>
    <property type="molecule type" value="Genomic_DNA"/>
</dbReference>
<dbReference type="HOGENOM" id="CLU_2066477_0_0_6"/>
<comment type="caution">
    <text evidence="1">The sequence shown here is derived from an EMBL/GenBank/DDBJ whole genome shotgun (WGS) entry which is preliminary data.</text>
</comment>
<organism evidence="1 2">
    <name type="scientific">Pseudomonas syringae pv. pisi str. 1704B</name>
    <dbReference type="NCBI Taxonomy" id="629263"/>
    <lineage>
        <taxon>Bacteria</taxon>
        <taxon>Pseudomonadati</taxon>
        <taxon>Pseudomonadota</taxon>
        <taxon>Gammaproteobacteria</taxon>
        <taxon>Pseudomonadales</taxon>
        <taxon>Pseudomonadaceae</taxon>
        <taxon>Pseudomonas</taxon>
        <taxon>Pseudomonas syringae</taxon>
    </lineage>
</organism>
<proteinExistence type="predicted"/>
<evidence type="ECO:0000313" key="1">
    <source>
        <dbReference type="EMBL" id="EGH48218.1"/>
    </source>
</evidence>
<keyword evidence="2" id="KW-1185">Reference proteome</keyword>
<evidence type="ECO:0000313" key="2">
    <source>
        <dbReference type="Proteomes" id="UP000004986"/>
    </source>
</evidence>
<name>F3GMB5_PSESJ</name>
<accession>F3GMB5</accession>
<gene>
    <name evidence="1" type="ORF">PSYPI_40379</name>
</gene>
<reference evidence="1 2" key="1">
    <citation type="journal article" date="2011" name="PLoS Pathog.">
        <title>Dynamic evolution of pathogenicity revealed by sequencing and comparative genomics of 19 Pseudomonas syringae isolates.</title>
        <authorList>
            <person name="Baltrus D.A."/>
            <person name="Nishimura M.T."/>
            <person name="Romanchuk A."/>
            <person name="Chang J.H."/>
            <person name="Mukhtar M.S."/>
            <person name="Cherkis K."/>
            <person name="Roach J."/>
            <person name="Grant S.R."/>
            <person name="Jones C.D."/>
            <person name="Dangl J.L."/>
        </authorList>
    </citation>
    <scope>NUCLEOTIDE SEQUENCE [LARGE SCALE GENOMIC DNA]</scope>
    <source>
        <strain evidence="1 2">1704B</strain>
    </source>
</reference>